<proteinExistence type="predicted"/>
<evidence type="ECO:0000313" key="2">
    <source>
        <dbReference type="EMBL" id="KCZ60643.1"/>
    </source>
</evidence>
<name>A0A062UR72_9PROT</name>
<dbReference type="OrthoDB" id="1409169at2"/>
<evidence type="ECO:0000256" key="1">
    <source>
        <dbReference type="SAM" id="SignalP"/>
    </source>
</evidence>
<evidence type="ECO:0008006" key="4">
    <source>
        <dbReference type="Google" id="ProtNLM"/>
    </source>
</evidence>
<dbReference type="PATRIC" id="fig|1280947.3.peg.683"/>
<sequence>MKLSGMLAVYMVFCVSACAQGATSPTAQCAPYSELLALEQSYSGVYLGELHGTLNSPDILKCFMDAPRVSQRHLVLSLEGSGSILTDPEVEASYRQNGAKGMGVLTPPVWALVERAASDPSLAGVAFQENGSMKVTKPLEEWDTADYEAAMQFRETDIADGILGVVAPDTFVVALGGNLHGARATRNPAIKSPAGSQMPASVATVFLVSSEGGSAHYCTDEGCQEWDVAPQDYGFSPGERLKSGEAYGYDYIFDVGPLRPIPAPE</sequence>
<reference evidence="2 3" key="1">
    <citation type="journal article" date="2014" name="Antonie Van Leeuwenhoek">
        <title>Hyphomonas beringensis sp. nov. and Hyphomonas chukchiensis sp. nov., isolated from surface seawater of the Bering Sea and Chukchi Sea.</title>
        <authorList>
            <person name="Li C."/>
            <person name="Lai Q."/>
            <person name="Li G."/>
            <person name="Dong C."/>
            <person name="Wang J."/>
            <person name="Liao Y."/>
            <person name="Shao Z."/>
        </authorList>
    </citation>
    <scope>NUCLEOTIDE SEQUENCE [LARGE SCALE GENOMIC DNA]</scope>
    <source>
        <strain evidence="2 3">BH-BN04-4</strain>
    </source>
</reference>
<dbReference type="AlphaFoldDB" id="A0A062UR72"/>
<organism evidence="2 3">
    <name type="scientific">Hyphomonas chukchiensis</name>
    <dbReference type="NCBI Taxonomy" id="1280947"/>
    <lineage>
        <taxon>Bacteria</taxon>
        <taxon>Pseudomonadati</taxon>
        <taxon>Pseudomonadota</taxon>
        <taxon>Alphaproteobacteria</taxon>
        <taxon>Hyphomonadales</taxon>
        <taxon>Hyphomonadaceae</taxon>
        <taxon>Hyphomonas</taxon>
    </lineage>
</organism>
<dbReference type="RefSeq" id="WP_034737088.1">
    <property type="nucleotide sequence ID" value="NZ_AWFG01000002.1"/>
</dbReference>
<comment type="caution">
    <text evidence="2">The sequence shown here is derived from an EMBL/GenBank/DDBJ whole genome shotgun (WGS) entry which is preliminary data.</text>
</comment>
<evidence type="ECO:0000313" key="3">
    <source>
        <dbReference type="Proteomes" id="UP000027190"/>
    </source>
</evidence>
<protein>
    <recommendedName>
        <fullName evidence="4">Haem-binding uptake Tiki superfamily ChaN domain-containing protein</fullName>
    </recommendedName>
</protein>
<feature type="chain" id="PRO_5001614934" description="Haem-binding uptake Tiki superfamily ChaN domain-containing protein" evidence="1">
    <location>
        <begin position="22"/>
        <end position="265"/>
    </location>
</feature>
<dbReference type="Proteomes" id="UP000027190">
    <property type="component" value="Unassembled WGS sequence"/>
</dbReference>
<feature type="signal peptide" evidence="1">
    <location>
        <begin position="1"/>
        <end position="21"/>
    </location>
</feature>
<accession>A0A062UR72</accession>
<gene>
    <name evidence="2" type="ORF">HY30_11765</name>
</gene>
<dbReference type="EMBL" id="AWFG01000002">
    <property type="protein sequence ID" value="KCZ60643.1"/>
    <property type="molecule type" value="Genomic_DNA"/>
</dbReference>
<keyword evidence="1" id="KW-0732">Signal</keyword>
<keyword evidence="3" id="KW-1185">Reference proteome</keyword>